<protein>
    <submittedName>
        <fullName evidence="1">Uncharacterized protein</fullName>
    </submittedName>
</protein>
<keyword evidence="2" id="KW-1185">Reference proteome</keyword>
<accession>A0A098LBU9</accession>
<dbReference type="EMBL" id="BBLT01000002">
    <property type="protein sequence ID" value="GAL83897.1"/>
    <property type="molecule type" value="Genomic_DNA"/>
</dbReference>
<dbReference type="AlphaFoldDB" id="A0A098LBU9"/>
<comment type="caution">
    <text evidence="1">The sequence shown here is derived from an EMBL/GenBank/DDBJ whole genome shotgun (WGS) entry which is preliminary data.</text>
</comment>
<organism evidence="1 2">
    <name type="scientific">Sporocytophaga myxococcoides</name>
    <dbReference type="NCBI Taxonomy" id="153721"/>
    <lineage>
        <taxon>Bacteria</taxon>
        <taxon>Pseudomonadati</taxon>
        <taxon>Bacteroidota</taxon>
        <taxon>Cytophagia</taxon>
        <taxon>Cytophagales</taxon>
        <taxon>Cytophagaceae</taxon>
        <taxon>Sporocytophaga</taxon>
    </lineage>
</organism>
<gene>
    <name evidence="1" type="ORF">MYP_1125</name>
</gene>
<reference evidence="1 2" key="1">
    <citation type="submission" date="2014-09" db="EMBL/GenBank/DDBJ databases">
        <title>Sporocytophaga myxococcoides PG-01 genome sequencing.</title>
        <authorList>
            <person name="Liu L."/>
            <person name="Gao P.J."/>
            <person name="Chen G.J."/>
            <person name="Wang L.S."/>
        </authorList>
    </citation>
    <scope>NUCLEOTIDE SEQUENCE [LARGE SCALE GENOMIC DNA]</scope>
    <source>
        <strain evidence="1 2">PG-01</strain>
    </source>
</reference>
<name>A0A098LBU9_9BACT</name>
<dbReference type="STRING" id="153721.MYP_1125"/>
<sequence>MIAYLVFLDSITYKLYMLYNNSKNAKKSYESLGRLSIFLKHISIKKSLKKENDGTILYFL</sequence>
<evidence type="ECO:0000313" key="2">
    <source>
        <dbReference type="Proteomes" id="UP000030185"/>
    </source>
</evidence>
<evidence type="ECO:0000313" key="1">
    <source>
        <dbReference type="EMBL" id="GAL83897.1"/>
    </source>
</evidence>
<dbReference type="Proteomes" id="UP000030185">
    <property type="component" value="Unassembled WGS sequence"/>
</dbReference>
<proteinExistence type="predicted"/>